<dbReference type="GO" id="GO:0070034">
    <property type="term" value="F:telomerase RNA binding"/>
    <property type="evidence" value="ECO:0007669"/>
    <property type="project" value="TreeGrafter"/>
</dbReference>
<dbReference type="GO" id="GO:0000333">
    <property type="term" value="C:telomerase catalytic core complex"/>
    <property type="evidence" value="ECO:0007669"/>
    <property type="project" value="TreeGrafter"/>
</dbReference>
<reference evidence="15 16" key="2">
    <citation type="submission" date="2017-02" db="EMBL/GenBank/DDBJ databases">
        <title>A genome survey and senescence transcriptome analysis in Lentinula edodes.</title>
        <authorList>
            <person name="Sakamoto Y."/>
            <person name="Nakade K."/>
            <person name="Sato S."/>
            <person name="Yoshida Y."/>
            <person name="Miyazaki K."/>
            <person name="Natsume S."/>
            <person name="Konno N."/>
        </authorList>
    </citation>
    <scope>NUCLEOTIDE SEQUENCE [LARGE SCALE GENOMIC DNA]</scope>
    <source>
        <strain evidence="15 16">NBRC 111202</strain>
    </source>
</reference>
<keyword evidence="4 13" id="KW-0158">Chromosome</keyword>
<comment type="caution">
    <text evidence="15">The sequence shown here is derived from an EMBL/GenBank/DDBJ whole genome shotgun (WGS) entry which is preliminary data.</text>
</comment>
<accession>A0A1Q3EPP4</accession>
<evidence type="ECO:0000256" key="7">
    <source>
        <dbReference type="ARBA" id="ARBA00022723"/>
    </source>
</evidence>
<comment type="function">
    <text evidence="13">Telomerase is a ribonucleoprotein enzyme essential for the replication of chromosome termini in most eukaryotes. It elongates telomeres. It is a reverse transcriptase that adds simple sequence repeats to chromosome ends by copying a template sequence within the RNA component of the enzyme.</text>
</comment>
<dbReference type="GO" id="GO:0003720">
    <property type="term" value="F:telomerase activity"/>
    <property type="evidence" value="ECO:0007669"/>
    <property type="project" value="InterPro"/>
</dbReference>
<dbReference type="InterPro" id="IPR003545">
    <property type="entry name" value="Telomerase_RT"/>
</dbReference>
<organism evidence="15 16">
    <name type="scientific">Lentinula edodes</name>
    <name type="common">Shiitake mushroom</name>
    <name type="synonym">Lentinus edodes</name>
    <dbReference type="NCBI Taxonomy" id="5353"/>
    <lineage>
        <taxon>Eukaryota</taxon>
        <taxon>Fungi</taxon>
        <taxon>Dikarya</taxon>
        <taxon>Basidiomycota</taxon>
        <taxon>Agaricomycotina</taxon>
        <taxon>Agaricomycetes</taxon>
        <taxon>Agaricomycetidae</taxon>
        <taxon>Agaricales</taxon>
        <taxon>Marasmiineae</taxon>
        <taxon>Omphalotaceae</taxon>
        <taxon>Lentinula</taxon>
    </lineage>
</organism>
<evidence type="ECO:0000256" key="13">
    <source>
        <dbReference type="RuleBase" id="RU365061"/>
    </source>
</evidence>
<dbReference type="GO" id="GO:0007004">
    <property type="term" value="P:telomere maintenance via telomerase"/>
    <property type="evidence" value="ECO:0007669"/>
    <property type="project" value="TreeGrafter"/>
</dbReference>
<evidence type="ECO:0000256" key="6">
    <source>
        <dbReference type="ARBA" id="ARBA00022695"/>
    </source>
</evidence>
<dbReference type="AlphaFoldDB" id="A0A1Q3EPP4"/>
<keyword evidence="11 13" id="KW-0539">Nucleus</keyword>
<evidence type="ECO:0000313" key="16">
    <source>
        <dbReference type="Proteomes" id="UP000188533"/>
    </source>
</evidence>
<dbReference type="Pfam" id="PF12009">
    <property type="entry name" value="Telomerase_RBD"/>
    <property type="match status" value="1"/>
</dbReference>
<dbReference type="SMART" id="SM00975">
    <property type="entry name" value="Telomerase_RBD"/>
    <property type="match status" value="1"/>
</dbReference>
<dbReference type="InterPro" id="IPR000477">
    <property type="entry name" value="RT_dom"/>
</dbReference>
<dbReference type="GO" id="GO:0000781">
    <property type="term" value="C:chromosome, telomeric region"/>
    <property type="evidence" value="ECO:0007669"/>
    <property type="project" value="UniProtKB-SubCell"/>
</dbReference>
<dbReference type="PANTHER" id="PTHR12066">
    <property type="entry name" value="TELOMERASE REVERSE TRANSCRIPTASE"/>
    <property type="match status" value="1"/>
</dbReference>
<dbReference type="EMBL" id="BDGU01001038">
    <property type="protein sequence ID" value="GAW09173.1"/>
    <property type="molecule type" value="Genomic_DNA"/>
</dbReference>
<dbReference type="Proteomes" id="UP000188533">
    <property type="component" value="Unassembled WGS sequence"/>
</dbReference>
<comment type="similarity">
    <text evidence="1 13">Belongs to the reverse transcriptase family. Telomerase subfamily.</text>
</comment>
<keyword evidence="8 13" id="KW-0460">Magnesium</keyword>
<evidence type="ECO:0000256" key="10">
    <source>
        <dbReference type="ARBA" id="ARBA00022918"/>
    </source>
</evidence>
<dbReference type="CDD" id="cd01648">
    <property type="entry name" value="TERT"/>
    <property type="match status" value="1"/>
</dbReference>
<dbReference type="InterPro" id="IPR021891">
    <property type="entry name" value="Telomerase_RBD"/>
</dbReference>
<keyword evidence="16" id="KW-1185">Reference proteome</keyword>
<dbReference type="GO" id="GO:0042162">
    <property type="term" value="F:telomeric DNA binding"/>
    <property type="evidence" value="ECO:0007669"/>
    <property type="project" value="TreeGrafter"/>
</dbReference>
<evidence type="ECO:0000256" key="2">
    <source>
        <dbReference type="ARBA" id="ARBA00012493"/>
    </source>
</evidence>
<dbReference type="Gene3D" id="1.10.132.70">
    <property type="match status" value="1"/>
</dbReference>
<evidence type="ECO:0000256" key="3">
    <source>
        <dbReference type="ARBA" id="ARBA00016182"/>
    </source>
</evidence>
<dbReference type="PRINTS" id="PR01365">
    <property type="entry name" value="TELOMERASERT"/>
</dbReference>
<keyword evidence="7 13" id="KW-0479">Metal-binding</keyword>
<reference evidence="15 16" key="1">
    <citation type="submission" date="2016-08" db="EMBL/GenBank/DDBJ databases">
        <authorList>
            <consortium name="Lentinula edodes genome sequencing consortium"/>
            <person name="Sakamoto Y."/>
            <person name="Nakade K."/>
            <person name="Sato S."/>
            <person name="Yoshida Y."/>
            <person name="Miyazaki K."/>
            <person name="Natsume S."/>
            <person name="Konno N."/>
        </authorList>
    </citation>
    <scope>NUCLEOTIDE SEQUENCE [LARGE SCALE GENOMIC DNA]</scope>
    <source>
        <strain evidence="15 16">NBRC 111202</strain>
    </source>
</reference>
<dbReference type="PROSITE" id="PS50878">
    <property type="entry name" value="RT_POL"/>
    <property type="match status" value="1"/>
</dbReference>
<proteinExistence type="inferred from homology"/>
<comment type="subcellular location">
    <subcellularLocation>
        <location evidence="13">Nucleus</location>
    </subcellularLocation>
    <subcellularLocation>
        <location evidence="13">Chromosome</location>
        <location evidence="13">Telomere</location>
    </subcellularLocation>
</comment>
<sequence length="924" mass="106741">MVSTSSYGNEGYYREISGATPVPKDSNSHHYSRILSHGSRGATISHGRLNNLFVNTIVTALQRLEWNLLLQRIGVDAMIYLLTQTSMFVSLPNGCLCQMTGPLLLHAVLKTERERITESTNKRKRLNSDNGLSDRPHKRLKYGLANASMFEVSKYEPSYIPDFADRDSEIEMLGPCKTPKRVMSVESTITARKRYGRDSDIVQDMMSENMSQLRSQTSLKLNSFDSEGKTISAFGLTQAQQAAKSKPRFMNFASDYSEVYKYVIWVTNAVIPKSFWGTRANFRLVCQHIKKFIVCRRYETLTLHHVLQGFSTSGCEWLMPSGDGQNQTRVSVSDDLKRRELLEDFMFWFFDSFIISLLRTTFYITDTSAFRNQVLYFRLDDWERLCAPLIDRLTNGTFEKLSDDDVVEMLRQRELGFSYVRLLPKETGVRPIVNLRRKQALQTGPKLFPHSRSINQILQTTFRILTYEKEIQPHLIGASTSGDDDVYAKLKRFKQTLPLDSNQRMPKLYFVKMDVQACFDTIDQQKLLEILRKLISQDGYIIQRFGQVSTIVNRPKRMYLKKAIPDDDHPHFLQYALELANSLRNVIFVDQVIYPSTKAQTVLELLEQHITENIVKIGAAYYRQVVGIPQGSVLSSILCSFFYGDLERQPDFPDFVNDTQSLLMRHTDDYLLITADLSKAKEFLRVMNKGHPEYGCFVSRDKTLTNFDHDEQIMNVVSPNQDFFPWCGYAINMVDLSVAVDYLRYANSRLGDTLTIARGRSTGRSFLNKMLLLAKRRSHVIYTDSTLNSEHTIHLNIYQNFLLSAMKMDIYVRDWEGKMQRETDQLIKDTVNQMFVYCFSAMRSKALNRIAKANACDVLVKKADVLWLGAYAFHKILSSRPQRYSSLLKRLKFDMERGKNRHRRNRFRKVLDDGSAFSLEVNRS</sequence>
<evidence type="ECO:0000256" key="9">
    <source>
        <dbReference type="ARBA" id="ARBA00022895"/>
    </source>
</evidence>
<evidence type="ECO:0000256" key="1">
    <source>
        <dbReference type="ARBA" id="ARBA00008001"/>
    </source>
</evidence>
<evidence type="ECO:0000256" key="5">
    <source>
        <dbReference type="ARBA" id="ARBA00022679"/>
    </source>
</evidence>
<evidence type="ECO:0000256" key="8">
    <source>
        <dbReference type="ARBA" id="ARBA00022842"/>
    </source>
</evidence>
<dbReference type="Pfam" id="PF21399">
    <property type="entry name" value="TERT_C"/>
    <property type="match status" value="1"/>
</dbReference>
<keyword evidence="5 13" id="KW-0808">Transferase</keyword>
<evidence type="ECO:0000313" key="15">
    <source>
        <dbReference type="EMBL" id="GAW09173.1"/>
    </source>
</evidence>
<evidence type="ECO:0000259" key="14">
    <source>
        <dbReference type="PROSITE" id="PS50878"/>
    </source>
</evidence>
<dbReference type="Gene3D" id="1.10.357.90">
    <property type="match status" value="1"/>
</dbReference>
<protein>
    <recommendedName>
        <fullName evidence="3 13">Telomerase reverse transcriptase</fullName>
        <ecNumber evidence="2 13">2.7.7.49</ecNumber>
    </recommendedName>
    <alternativeName>
        <fullName evidence="13">Telomerase catalytic subunit</fullName>
    </alternativeName>
</protein>
<dbReference type="GO" id="GO:0046872">
    <property type="term" value="F:metal ion binding"/>
    <property type="evidence" value="ECO:0007669"/>
    <property type="project" value="UniProtKB-KW"/>
</dbReference>
<dbReference type="Gene3D" id="3.30.70.2630">
    <property type="match status" value="1"/>
</dbReference>
<gene>
    <name evidence="15" type="ORF">LENED_011307</name>
</gene>
<dbReference type="STRING" id="5353.A0A1Q3EPP4"/>
<dbReference type="EC" id="2.7.7.49" evidence="2 13"/>
<comment type="catalytic activity">
    <reaction evidence="12 13">
        <text>DNA(n) + a 2'-deoxyribonucleoside 5'-triphosphate = DNA(n+1) + diphosphate</text>
        <dbReference type="Rhea" id="RHEA:22508"/>
        <dbReference type="Rhea" id="RHEA-COMP:17339"/>
        <dbReference type="Rhea" id="RHEA-COMP:17340"/>
        <dbReference type="ChEBI" id="CHEBI:33019"/>
        <dbReference type="ChEBI" id="CHEBI:61560"/>
        <dbReference type="ChEBI" id="CHEBI:173112"/>
        <dbReference type="EC" id="2.7.7.49"/>
    </reaction>
</comment>
<feature type="domain" description="Reverse transcriptase" evidence="14">
    <location>
        <begin position="404"/>
        <end position="731"/>
    </location>
</feature>
<evidence type="ECO:0000256" key="12">
    <source>
        <dbReference type="ARBA" id="ARBA00048173"/>
    </source>
</evidence>
<keyword evidence="9 13" id="KW-0779">Telomere</keyword>
<keyword evidence="10 13" id="KW-0695">RNA-directed DNA polymerase</keyword>
<dbReference type="InterPro" id="IPR049139">
    <property type="entry name" value="TERT_C"/>
</dbReference>
<evidence type="ECO:0000256" key="4">
    <source>
        <dbReference type="ARBA" id="ARBA00022454"/>
    </source>
</evidence>
<name>A0A1Q3EPP4_LENED</name>
<evidence type="ECO:0000256" key="11">
    <source>
        <dbReference type="ARBA" id="ARBA00023242"/>
    </source>
</evidence>
<keyword evidence="6 13" id="KW-0548">Nucleotidyltransferase</keyword>
<dbReference type="PANTHER" id="PTHR12066:SF0">
    <property type="entry name" value="TELOMERASE REVERSE TRANSCRIPTASE"/>
    <property type="match status" value="1"/>
</dbReference>